<dbReference type="Gene3D" id="1.10.260.40">
    <property type="entry name" value="lambda repressor-like DNA-binding domains"/>
    <property type="match status" value="1"/>
</dbReference>
<dbReference type="Pfam" id="PF13560">
    <property type="entry name" value="HTH_31"/>
    <property type="match status" value="1"/>
</dbReference>
<comment type="caution">
    <text evidence="2">The sequence shown here is derived from an EMBL/GenBank/DDBJ whole genome shotgun (WGS) entry which is preliminary data.</text>
</comment>
<protein>
    <submittedName>
        <fullName evidence="2">Helix-turn-helix transcriptional regulator</fullName>
    </submittedName>
</protein>
<gene>
    <name evidence="2" type="ORF">GCM10010191_16720</name>
</gene>
<organism evidence="2 3">
    <name type="scientific">Actinomadura vinacea</name>
    <dbReference type="NCBI Taxonomy" id="115336"/>
    <lineage>
        <taxon>Bacteria</taxon>
        <taxon>Bacillati</taxon>
        <taxon>Actinomycetota</taxon>
        <taxon>Actinomycetes</taxon>
        <taxon>Streptosporangiales</taxon>
        <taxon>Thermomonosporaceae</taxon>
        <taxon>Actinomadura</taxon>
    </lineage>
</organism>
<accession>A0ABP5VPT3</accession>
<evidence type="ECO:0000313" key="2">
    <source>
        <dbReference type="EMBL" id="GAA2408791.1"/>
    </source>
</evidence>
<evidence type="ECO:0000313" key="3">
    <source>
        <dbReference type="Proteomes" id="UP001501231"/>
    </source>
</evidence>
<dbReference type="Proteomes" id="UP001501231">
    <property type="component" value="Unassembled WGS sequence"/>
</dbReference>
<dbReference type="InterPro" id="IPR010982">
    <property type="entry name" value="Lambda_DNA-bd_dom_sf"/>
</dbReference>
<reference evidence="3" key="1">
    <citation type="journal article" date="2019" name="Int. J. Syst. Evol. Microbiol.">
        <title>The Global Catalogue of Microorganisms (GCM) 10K type strain sequencing project: providing services to taxonomists for standard genome sequencing and annotation.</title>
        <authorList>
            <consortium name="The Broad Institute Genomics Platform"/>
            <consortium name="The Broad Institute Genome Sequencing Center for Infectious Disease"/>
            <person name="Wu L."/>
            <person name="Ma J."/>
        </authorList>
    </citation>
    <scope>NUCLEOTIDE SEQUENCE [LARGE SCALE GENOMIC DNA]</scope>
    <source>
        <strain evidence="3">JCM 3325</strain>
    </source>
</reference>
<sequence length="295" mass="33057">MWEWDMTIERTADGSGRAGPTVARMLLGGRLRRLREARGITREAAGDAIRGSDSKISRLELGRTGFKRRDVDDLLTLYGVTDEAERSELLDLVRQARAAGWVHDYGDVVPGWMATRLELEQAAALIRGYEMQFVPALLRTETYARAVLSSEPEDGGPQVERRLELLERCRRFLTGPEPPRVWMVIDEAALRRRVGGLETMRAQLRHLIDLAGLRHITVQVMPFSTGVAAGGAITLLRFGEPELGDVVYLEQLTSTLVLDKPTDIYHYRQVMDRLSARAEPPASTVDVLHEILKST</sequence>
<dbReference type="PROSITE" id="PS50943">
    <property type="entry name" value="HTH_CROC1"/>
    <property type="match status" value="1"/>
</dbReference>
<dbReference type="InterPro" id="IPR001387">
    <property type="entry name" value="Cro/C1-type_HTH"/>
</dbReference>
<evidence type="ECO:0000259" key="1">
    <source>
        <dbReference type="PROSITE" id="PS50943"/>
    </source>
</evidence>
<proteinExistence type="predicted"/>
<dbReference type="SUPFAM" id="SSF47413">
    <property type="entry name" value="lambda repressor-like DNA-binding domains"/>
    <property type="match status" value="1"/>
</dbReference>
<dbReference type="InterPro" id="IPR043917">
    <property type="entry name" value="DUF5753"/>
</dbReference>
<keyword evidence="3" id="KW-1185">Reference proteome</keyword>
<dbReference type="SMART" id="SM00530">
    <property type="entry name" value="HTH_XRE"/>
    <property type="match status" value="1"/>
</dbReference>
<name>A0ABP5VPT3_9ACTN</name>
<dbReference type="EMBL" id="BAAARW010000005">
    <property type="protein sequence ID" value="GAA2408791.1"/>
    <property type="molecule type" value="Genomic_DNA"/>
</dbReference>
<feature type="domain" description="HTH cro/C1-type" evidence="1">
    <location>
        <begin position="31"/>
        <end position="84"/>
    </location>
</feature>
<dbReference type="Pfam" id="PF19054">
    <property type="entry name" value="DUF5753"/>
    <property type="match status" value="1"/>
</dbReference>